<name>A0A9P9AQF9_9HYPO</name>
<evidence type="ECO:0000313" key="3">
    <source>
        <dbReference type="Proteomes" id="UP000777438"/>
    </source>
</evidence>
<gene>
    <name evidence="2" type="ORF">B0T10DRAFT_318156</name>
</gene>
<evidence type="ECO:0000256" key="1">
    <source>
        <dbReference type="SAM" id="MobiDB-lite"/>
    </source>
</evidence>
<dbReference type="AlphaFoldDB" id="A0A9P9AQF9"/>
<protein>
    <submittedName>
        <fullName evidence="2">Uncharacterized protein</fullName>
    </submittedName>
</protein>
<accession>A0A9P9AQF9</accession>
<evidence type="ECO:0000313" key="2">
    <source>
        <dbReference type="EMBL" id="KAH6890413.1"/>
    </source>
</evidence>
<organism evidence="2 3">
    <name type="scientific">Thelonectria olida</name>
    <dbReference type="NCBI Taxonomy" id="1576542"/>
    <lineage>
        <taxon>Eukaryota</taxon>
        <taxon>Fungi</taxon>
        <taxon>Dikarya</taxon>
        <taxon>Ascomycota</taxon>
        <taxon>Pezizomycotina</taxon>
        <taxon>Sordariomycetes</taxon>
        <taxon>Hypocreomycetidae</taxon>
        <taxon>Hypocreales</taxon>
        <taxon>Nectriaceae</taxon>
        <taxon>Thelonectria</taxon>
    </lineage>
</organism>
<comment type="caution">
    <text evidence="2">The sequence shown here is derived from an EMBL/GenBank/DDBJ whole genome shotgun (WGS) entry which is preliminary data.</text>
</comment>
<dbReference type="Proteomes" id="UP000777438">
    <property type="component" value="Unassembled WGS sequence"/>
</dbReference>
<proteinExistence type="predicted"/>
<dbReference type="EMBL" id="JAGPYM010000009">
    <property type="protein sequence ID" value="KAH6890413.1"/>
    <property type="molecule type" value="Genomic_DNA"/>
</dbReference>
<reference evidence="2 3" key="1">
    <citation type="journal article" date="2021" name="Nat. Commun.">
        <title>Genetic determinants of endophytism in the Arabidopsis root mycobiome.</title>
        <authorList>
            <person name="Mesny F."/>
            <person name="Miyauchi S."/>
            <person name="Thiergart T."/>
            <person name="Pickel B."/>
            <person name="Atanasova L."/>
            <person name="Karlsson M."/>
            <person name="Huettel B."/>
            <person name="Barry K.W."/>
            <person name="Haridas S."/>
            <person name="Chen C."/>
            <person name="Bauer D."/>
            <person name="Andreopoulos W."/>
            <person name="Pangilinan J."/>
            <person name="LaButti K."/>
            <person name="Riley R."/>
            <person name="Lipzen A."/>
            <person name="Clum A."/>
            <person name="Drula E."/>
            <person name="Henrissat B."/>
            <person name="Kohler A."/>
            <person name="Grigoriev I.V."/>
            <person name="Martin F.M."/>
            <person name="Hacquard S."/>
        </authorList>
    </citation>
    <scope>NUCLEOTIDE SEQUENCE [LARGE SCALE GENOMIC DNA]</scope>
    <source>
        <strain evidence="2 3">MPI-CAGE-CH-0241</strain>
    </source>
</reference>
<keyword evidence="3" id="KW-1185">Reference proteome</keyword>
<sequence length="200" mass="22013">MPSPWAKPLTTDRSEAWLSHQLEILPYRTKTNEKEHASPSLVRGPGLSIRQRQRNTPGMMTRSSLPRLPFNPRWLNRNAPFVGFFIILFLPLGPSVLSSSKTIAGGRSANPRGSGNKAAQQRRRTAANGPSGALRRSLLVHVNPVGASAWLLPFLWEVEMVEFPGTPFPQSVTWSAVFLLPMELGGGRDVILTCADADLH</sequence>
<feature type="region of interest" description="Disordered" evidence="1">
    <location>
        <begin position="103"/>
        <end position="130"/>
    </location>
</feature>